<name>A0A917FRG9_9GAMM</name>
<feature type="domain" description="Peptidase S9 prolyl oligopeptidase catalytic" evidence="4">
    <location>
        <begin position="501"/>
        <end position="703"/>
    </location>
</feature>
<dbReference type="Proteomes" id="UP000605253">
    <property type="component" value="Unassembled WGS sequence"/>
</dbReference>
<dbReference type="AlphaFoldDB" id="A0A917FRG9"/>
<dbReference type="PROSITE" id="PS51257">
    <property type="entry name" value="PROKAR_LIPOPROTEIN"/>
    <property type="match status" value="1"/>
</dbReference>
<evidence type="ECO:0000256" key="3">
    <source>
        <dbReference type="ARBA" id="ARBA00022825"/>
    </source>
</evidence>
<dbReference type="InterPro" id="IPR029058">
    <property type="entry name" value="AB_hydrolase_fold"/>
</dbReference>
<dbReference type="InterPro" id="IPR001375">
    <property type="entry name" value="Peptidase_S9_cat"/>
</dbReference>
<dbReference type="InterPro" id="IPR002470">
    <property type="entry name" value="Peptidase_S9A"/>
</dbReference>
<evidence type="ECO:0000259" key="5">
    <source>
        <dbReference type="Pfam" id="PF02897"/>
    </source>
</evidence>
<keyword evidence="2" id="KW-0378">Hydrolase</keyword>
<evidence type="ECO:0000313" key="7">
    <source>
        <dbReference type="Proteomes" id="UP000605253"/>
    </source>
</evidence>
<dbReference type="InterPro" id="IPR023302">
    <property type="entry name" value="Pept_S9A_N"/>
</dbReference>
<dbReference type="PRINTS" id="PR00862">
    <property type="entry name" value="PROLIGOPTASE"/>
</dbReference>
<dbReference type="GO" id="GO:0006508">
    <property type="term" value="P:proteolysis"/>
    <property type="evidence" value="ECO:0007669"/>
    <property type="project" value="UniProtKB-KW"/>
</dbReference>
<proteinExistence type="predicted"/>
<dbReference type="SUPFAM" id="SSF50993">
    <property type="entry name" value="Peptidase/esterase 'gauge' domain"/>
    <property type="match status" value="1"/>
</dbReference>
<evidence type="ECO:0000256" key="1">
    <source>
        <dbReference type="ARBA" id="ARBA00022670"/>
    </source>
</evidence>
<dbReference type="PANTHER" id="PTHR42881:SF13">
    <property type="entry name" value="PROLYL ENDOPEPTIDASE"/>
    <property type="match status" value="1"/>
</dbReference>
<keyword evidence="7" id="KW-1185">Reference proteome</keyword>
<evidence type="ECO:0000256" key="2">
    <source>
        <dbReference type="ARBA" id="ARBA00022801"/>
    </source>
</evidence>
<dbReference type="Pfam" id="PF02897">
    <property type="entry name" value="Peptidase_S9_N"/>
    <property type="match status" value="1"/>
</dbReference>
<reference evidence="6" key="1">
    <citation type="journal article" date="2014" name="Int. J. Syst. Evol. Microbiol.">
        <title>Complete genome sequence of Corynebacterium casei LMG S-19264T (=DSM 44701T), isolated from a smear-ripened cheese.</title>
        <authorList>
            <consortium name="US DOE Joint Genome Institute (JGI-PGF)"/>
            <person name="Walter F."/>
            <person name="Albersmeier A."/>
            <person name="Kalinowski J."/>
            <person name="Ruckert C."/>
        </authorList>
    </citation>
    <scope>NUCLEOTIDE SEQUENCE</scope>
    <source>
        <strain evidence="6">CGMCC 1.12181</strain>
    </source>
</reference>
<comment type="caution">
    <text evidence="6">The sequence shown here is derived from an EMBL/GenBank/DDBJ whole genome shotgun (WGS) entry which is preliminary data.</text>
</comment>
<dbReference type="EMBL" id="BMEO01000006">
    <property type="protein sequence ID" value="GGF96585.1"/>
    <property type="molecule type" value="Genomic_DNA"/>
</dbReference>
<dbReference type="GO" id="GO:0004252">
    <property type="term" value="F:serine-type endopeptidase activity"/>
    <property type="evidence" value="ECO:0007669"/>
    <property type="project" value="InterPro"/>
</dbReference>
<evidence type="ECO:0000313" key="6">
    <source>
        <dbReference type="EMBL" id="GGF96585.1"/>
    </source>
</evidence>
<keyword evidence="1" id="KW-0645">Protease</keyword>
<dbReference type="GO" id="GO:0070012">
    <property type="term" value="F:oligopeptidase activity"/>
    <property type="evidence" value="ECO:0007669"/>
    <property type="project" value="TreeGrafter"/>
</dbReference>
<organism evidence="6 7">
    <name type="scientific">Marinicella pacifica</name>
    <dbReference type="NCBI Taxonomy" id="1171543"/>
    <lineage>
        <taxon>Bacteria</taxon>
        <taxon>Pseudomonadati</taxon>
        <taxon>Pseudomonadota</taxon>
        <taxon>Gammaproteobacteria</taxon>
        <taxon>Lysobacterales</taxon>
        <taxon>Marinicellaceae</taxon>
        <taxon>Marinicella</taxon>
    </lineage>
</organism>
<dbReference type="PANTHER" id="PTHR42881">
    <property type="entry name" value="PROLYL ENDOPEPTIDASE"/>
    <property type="match status" value="1"/>
</dbReference>
<dbReference type="Pfam" id="PF00326">
    <property type="entry name" value="Peptidase_S9"/>
    <property type="match status" value="1"/>
</dbReference>
<dbReference type="RefSeq" id="WP_188365347.1">
    <property type="nucleotide sequence ID" value="NZ_BAABJF010000001.1"/>
</dbReference>
<dbReference type="Gene3D" id="2.130.10.120">
    <property type="entry name" value="Prolyl oligopeptidase, N-terminal domain"/>
    <property type="match status" value="1"/>
</dbReference>
<accession>A0A917FRG9</accession>
<feature type="domain" description="Peptidase S9A N-terminal" evidence="5">
    <location>
        <begin position="22"/>
        <end position="435"/>
    </location>
</feature>
<evidence type="ECO:0000259" key="4">
    <source>
        <dbReference type="Pfam" id="PF00326"/>
    </source>
</evidence>
<keyword evidence="3" id="KW-0720">Serine protease</keyword>
<gene>
    <name evidence="6" type="ORF">GCM10011365_17460</name>
</gene>
<dbReference type="Gene3D" id="3.40.50.1820">
    <property type="entry name" value="alpha/beta hydrolase"/>
    <property type="match status" value="1"/>
</dbReference>
<sequence>MHKNLTLVFITFLVLGACSQPNKPENNSKNINVSQHDPFLWLEDVGGEKALDWVRKHNKRSLAVLENEPQFAQLYAANKKILNADDRIAYVSQMGDYLYNFWRDDEHVRGIFRRTTLESYKTDEPQWEVVLDVDALANEEDENWVYKGINCRQPAYDRCMVNLSRGGADAAVSREFDLITGQFIKDGFYLPEAKSGISWVDQDQLLVGTDFGTDSVTDSGYPKIIKLWQRNEPLSQADTVFTGNQSDVGIWPITFYDGDNQYLMIRQSESFYSGRQFILNGEFQPIQLNIPEDADVAGLINGNLLINLKSDLDLTDRIYKQGSLVSTPLMALIDGQTDYQVVMAPTNEMAIADVTTSRDYVFVNTLDNVSSVLYQFEPNNNWSKQVIEMPKLGSVSVSGTSDTNNDVFINYHNYLTPSTLYHYQADKKELSVIKQLPAQFNADSYVVEQHFMTTSDGATVPYFTVHHKDMIYDGKNPTLLYGYGGFEVSMRPRYLSIVATDWLANGGVYVVANIRGGGEYGPDWHQAALKEKRMVAYNDFIGVAEDLISKNITSPEHLGIYGGSNGGLLVGAVTMLRPDLFNAVVSAVPLLDMKRFNKLLAGASWMGEYGNPDIPEQWDYIKTYSPYHNLVSDKKYPEIFFTTSTRDDRVHPGHARKMAALMEAYGHDFYYYENIEGGHGGASNNDQTAYLRALIYSYLLMKLK</sequence>
<dbReference type="InterPro" id="IPR051167">
    <property type="entry name" value="Prolyl_oligopep/macrocyclase"/>
</dbReference>
<dbReference type="SUPFAM" id="SSF53474">
    <property type="entry name" value="alpha/beta-Hydrolases"/>
    <property type="match status" value="1"/>
</dbReference>
<dbReference type="GO" id="GO:0005829">
    <property type="term" value="C:cytosol"/>
    <property type="evidence" value="ECO:0007669"/>
    <property type="project" value="TreeGrafter"/>
</dbReference>
<protein>
    <submittedName>
        <fullName evidence="6">Prolyl oligopeptidase</fullName>
    </submittedName>
</protein>
<reference evidence="6" key="2">
    <citation type="submission" date="2020-09" db="EMBL/GenBank/DDBJ databases">
        <authorList>
            <person name="Sun Q."/>
            <person name="Zhou Y."/>
        </authorList>
    </citation>
    <scope>NUCLEOTIDE SEQUENCE</scope>
    <source>
        <strain evidence="6">CGMCC 1.12181</strain>
    </source>
</reference>